<proteinExistence type="predicted"/>
<name>A0A8J2KGR6_9HEXA</name>
<sequence length="18" mass="1813">ALGVFPTVVIGLPSRSSI</sequence>
<evidence type="ECO:0000313" key="2">
    <source>
        <dbReference type="Proteomes" id="UP000708208"/>
    </source>
</evidence>
<keyword evidence="2" id="KW-1185">Reference proteome</keyword>
<feature type="non-terminal residue" evidence="1">
    <location>
        <position position="18"/>
    </location>
</feature>
<dbReference type="AlphaFoldDB" id="A0A8J2KGR6"/>
<accession>A0A8J2KGR6</accession>
<protein>
    <submittedName>
        <fullName evidence="1">Uncharacterized protein</fullName>
    </submittedName>
</protein>
<dbReference type="EMBL" id="CAJVCH010372997">
    <property type="protein sequence ID" value="CAG7816548.1"/>
    <property type="molecule type" value="Genomic_DNA"/>
</dbReference>
<dbReference type="Proteomes" id="UP000708208">
    <property type="component" value="Unassembled WGS sequence"/>
</dbReference>
<reference evidence="1" key="1">
    <citation type="submission" date="2021-06" db="EMBL/GenBank/DDBJ databases">
        <authorList>
            <person name="Hodson N. C."/>
            <person name="Mongue J. A."/>
            <person name="Jaron S. K."/>
        </authorList>
    </citation>
    <scope>NUCLEOTIDE SEQUENCE</scope>
</reference>
<comment type="caution">
    <text evidence="1">The sequence shown here is derived from an EMBL/GenBank/DDBJ whole genome shotgun (WGS) entry which is preliminary data.</text>
</comment>
<gene>
    <name evidence="1" type="ORF">AFUS01_LOCUS27165</name>
</gene>
<evidence type="ECO:0000313" key="1">
    <source>
        <dbReference type="EMBL" id="CAG7816548.1"/>
    </source>
</evidence>
<organism evidence="1 2">
    <name type="scientific">Allacma fusca</name>
    <dbReference type="NCBI Taxonomy" id="39272"/>
    <lineage>
        <taxon>Eukaryota</taxon>
        <taxon>Metazoa</taxon>
        <taxon>Ecdysozoa</taxon>
        <taxon>Arthropoda</taxon>
        <taxon>Hexapoda</taxon>
        <taxon>Collembola</taxon>
        <taxon>Symphypleona</taxon>
        <taxon>Sminthuridae</taxon>
        <taxon>Allacma</taxon>
    </lineage>
</organism>
<feature type="non-terminal residue" evidence="1">
    <location>
        <position position="1"/>
    </location>
</feature>